<evidence type="ECO:0000313" key="5">
    <source>
        <dbReference type="Proteomes" id="UP000823749"/>
    </source>
</evidence>
<evidence type="ECO:0000259" key="2">
    <source>
        <dbReference type="Pfam" id="PF03108"/>
    </source>
</evidence>
<feature type="compositionally biased region" description="Low complexity" evidence="1">
    <location>
        <begin position="233"/>
        <end position="247"/>
    </location>
</feature>
<feature type="domain" description="PB1-like" evidence="3">
    <location>
        <begin position="6"/>
        <end position="90"/>
    </location>
</feature>
<dbReference type="AlphaFoldDB" id="A0AAV6LL91"/>
<feature type="compositionally biased region" description="Gly residues" evidence="1">
    <location>
        <begin position="614"/>
        <end position="650"/>
    </location>
</feature>
<keyword evidence="5" id="KW-1185">Reference proteome</keyword>
<dbReference type="PANTHER" id="PTHR31973">
    <property type="entry name" value="POLYPROTEIN, PUTATIVE-RELATED"/>
    <property type="match status" value="1"/>
</dbReference>
<protein>
    <recommendedName>
        <fullName evidence="6">Transposase MuDR plant domain-containing protein</fullName>
    </recommendedName>
</protein>
<feature type="region of interest" description="Disordered" evidence="1">
    <location>
        <begin position="167"/>
        <end position="315"/>
    </location>
</feature>
<feature type="compositionally biased region" description="Basic and acidic residues" evidence="1">
    <location>
        <begin position="173"/>
        <end position="182"/>
    </location>
</feature>
<feature type="compositionally biased region" description="Gly residues" evidence="1">
    <location>
        <begin position="584"/>
        <end position="606"/>
    </location>
</feature>
<feature type="compositionally biased region" description="Polar residues" evidence="1">
    <location>
        <begin position="479"/>
        <end position="508"/>
    </location>
</feature>
<evidence type="ECO:0000256" key="1">
    <source>
        <dbReference type="SAM" id="MobiDB-lite"/>
    </source>
</evidence>
<feature type="compositionally biased region" description="Acidic residues" evidence="1">
    <location>
        <begin position="183"/>
        <end position="207"/>
    </location>
</feature>
<evidence type="ECO:0008006" key="6">
    <source>
        <dbReference type="Google" id="ProtNLM"/>
    </source>
</evidence>
<sequence length="696" mass="74191">MSTICFTLELHFGGKSEWEPHVVYNGGSVTLIDNCGPDRMSLFEIRDLYKEAGGEGTVVDYYFRVPGYPLDIGTMRLNSNKDVSRMLEMYTGLPVVVVYAEKVGDPLIAISPCGKVLNYPKVSKNTTSTAQKALPFQGVNIDDFDILFDDDCYFYDKVVCPPTPPHTFTNDTPHMEENNEERVMEDEVVTEERVMEDEVVTGEDLEEDHSGCNANSGEDDSDESDDSDYVRGSSSESGDSAHSSDPSWMFEDLEGPDDDDIFANNGRSGEDLQEGQQNEETNNEGSSKTKDKEPMVTEKEVEVADGPWYSDPEDDEVLGSVIGSDEDEPVRDKNIEFNESMMRKPKLVAGMKFPSAQVFRAYLREYNVRNGYDITYIRNENKRITAKCKYWEDKDGGCQWRIHGSPVGRLGLYFQLKTLTYTHTCGRHYENSQVTSTYLGQKMADEVRDNPDINPETLKKKIKRKVMVNKRGNTGGGQSSRVASQPVPNGDQSVGATPNGPQSSTQPSGKGVGRGRGVGRETGIGRGTAAGSGGGGATSDINGGRGSQTGRGVGRGSGRGRGVGIASWFECGRGAANVGIGRGAANGGSERGGATIGGSGRGGTGNAGNERGHGSNGGSGRGGANGGSGRGGAANGGSGRGSAGNGGTAIRGGDAWKDATVDGQTRKNKGANLTNILKRLKARQVGGPTSGRGATQ</sequence>
<gene>
    <name evidence="4" type="ORF">RHGRI_000857</name>
</gene>
<name>A0AAV6LL91_9ERIC</name>
<dbReference type="PANTHER" id="PTHR31973:SF187">
    <property type="entry name" value="MUTATOR TRANSPOSASE MUDRA PROTEIN"/>
    <property type="match status" value="1"/>
</dbReference>
<proteinExistence type="predicted"/>
<feature type="compositionally biased region" description="Basic and acidic residues" evidence="1">
    <location>
        <begin position="287"/>
        <end position="302"/>
    </location>
</feature>
<dbReference type="EMBL" id="JACTNZ010000001">
    <property type="protein sequence ID" value="KAG5564789.1"/>
    <property type="molecule type" value="Genomic_DNA"/>
</dbReference>
<accession>A0AAV6LL91</accession>
<feature type="compositionally biased region" description="Gly residues" evidence="1">
    <location>
        <begin position="510"/>
        <end position="560"/>
    </location>
</feature>
<dbReference type="Pfam" id="PF03108">
    <property type="entry name" value="DBD_Tnp_Mut"/>
    <property type="match status" value="1"/>
</dbReference>
<feature type="domain" description="Transposase MuDR plant" evidence="2">
    <location>
        <begin position="346"/>
        <end position="405"/>
    </location>
</feature>
<reference evidence="4" key="1">
    <citation type="submission" date="2020-08" db="EMBL/GenBank/DDBJ databases">
        <title>Plant Genome Project.</title>
        <authorList>
            <person name="Zhang R.-G."/>
        </authorList>
    </citation>
    <scope>NUCLEOTIDE SEQUENCE</scope>
    <source>
        <strain evidence="4">WSP0</strain>
        <tissue evidence="4">Leaf</tissue>
    </source>
</reference>
<comment type="caution">
    <text evidence="4">The sequence shown here is derived from an EMBL/GenBank/DDBJ whole genome shotgun (WGS) entry which is preliminary data.</text>
</comment>
<feature type="region of interest" description="Disordered" evidence="1">
    <location>
        <begin position="584"/>
        <end position="674"/>
    </location>
</feature>
<dbReference type="InterPro" id="IPR058594">
    <property type="entry name" value="PB1-like_dom_pln"/>
</dbReference>
<feature type="compositionally biased region" description="Low complexity" evidence="1">
    <location>
        <begin position="274"/>
        <end position="285"/>
    </location>
</feature>
<feature type="compositionally biased region" description="Acidic residues" evidence="1">
    <location>
        <begin position="217"/>
        <end position="227"/>
    </location>
</feature>
<feature type="compositionally biased region" description="Acidic residues" evidence="1">
    <location>
        <begin position="251"/>
        <end position="261"/>
    </location>
</feature>
<evidence type="ECO:0000313" key="4">
    <source>
        <dbReference type="EMBL" id="KAG5564789.1"/>
    </source>
</evidence>
<organism evidence="4 5">
    <name type="scientific">Rhododendron griersonianum</name>
    <dbReference type="NCBI Taxonomy" id="479676"/>
    <lineage>
        <taxon>Eukaryota</taxon>
        <taxon>Viridiplantae</taxon>
        <taxon>Streptophyta</taxon>
        <taxon>Embryophyta</taxon>
        <taxon>Tracheophyta</taxon>
        <taxon>Spermatophyta</taxon>
        <taxon>Magnoliopsida</taxon>
        <taxon>eudicotyledons</taxon>
        <taxon>Gunneridae</taxon>
        <taxon>Pentapetalae</taxon>
        <taxon>asterids</taxon>
        <taxon>Ericales</taxon>
        <taxon>Ericaceae</taxon>
        <taxon>Ericoideae</taxon>
        <taxon>Rhodoreae</taxon>
        <taxon>Rhododendron</taxon>
    </lineage>
</organism>
<feature type="region of interest" description="Disordered" evidence="1">
    <location>
        <begin position="446"/>
        <end position="560"/>
    </location>
</feature>
<dbReference type="InterPro" id="IPR004332">
    <property type="entry name" value="Transposase_MuDR"/>
</dbReference>
<evidence type="ECO:0000259" key="3">
    <source>
        <dbReference type="Pfam" id="PF26130"/>
    </source>
</evidence>
<dbReference type="Pfam" id="PF26130">
    <property type="entry name" value="PB1-like"/>
    <property type="match status" value="1"/>
</dbReference>
<dbReference type="Proteomes" id="UP000823749">
    <property type="component" value="Chromosome 1"/>
</dbReference>